<feature type="compositionally biased region" description="Basic and acidic residues" evidence="1">
    <location>
        <begin position="188"/>
        <end position="200"/>
    </location>
</feature>
<evidence type="ECO:0000256" key="2">
    <source>
        <dbReference type="SAM" id="Phobius"/>
    </source>
</evidence>
<feature type="compositionally biased region" description="Basic residues" evidence="1">
    <location>
        <begin position="178"/>
        <end position="187"/>
    </location>
</feature>
<sequence>MNLRVIKETGVIPRPQGKGSGGPIPPSPIFPIPDSRTTTLKFLTPKRPATHLFPLTIFVYVFITLILYFLWYKPVNEQTDHMMRRYKCVAGLLGVRNLRVVGESGIRKGSNWASSKLTHTTKHNASVISRRFSARPWYHSGQAGSFVPKHGSLNWFKSPNVSPLQAGEWVSSTLRSTGPHRTHRTQRKKSELKWYRQSDC</sequence>
<gene>
    <name evidence="3" type="ORF">SFRICE_028342</name>
</gene>
<dbReference type="AlphaFoldDB" id="A0A2H1W5Q3"/>
<accession>A0A2H1W5Q3</accession>
<keyword evidence="2" id="KW-0812">Transmembrane</keyword>
<proteinExistence type="predicted"/>
<organism evidence="3">
    <name type="scientific">Spodoptera frugiperda</name>
    <name type="common">Fall armyworm</name>
    <dbReference type="NCBI Taxonomy" id="7108"/>
    <lineage>
        <taxon>Eukaryota</taxon>
        <taxon>Metazoa</taxon>
        <taxon>Ecdysozoa</taxon>
        <taxon>Arthropoda</taxon>
        <taxon>Hexapoda</taxon>
        <taxon>Insecta</taxon>
        <taxon>Pterygota</taxon>
        <taxon>Neoptera</taxon>
        <taxon>Endopterygota</taxon>
        <taxon>Lepidoptera</taxon>
        <taxon>Glossata</taxon>
        <taxon>Ditrysia</taxon>
        <taxon>Noctuoidea</taxon>
        <taxon>Noctuidae</taxon>
        <taxon>Amphipyrinae</taxon>
        <taxon>Spodoptera</taxon>
    </lineage>
</organism>
<evidence type="ECO:0000313" key="3">
    <source>
        <dbReference type="EMBL" id="SOQ48425.1"/>
    </source>
</evidence>
<feature type="transmembrane region" description="Helical" evidence="2">
    <location>
        <begin position="52"/>
        <end position="72"/>
    </location>
</feature>
<keyword evidence="2" id="KW-0472">Membrane</keyword>
<feature type="region of interest" description="Disordered" evidence="1">
    <location>
        <begin position="173"/>
        <end position="200"/>
    </location>
</feature>
<name>A0A2H1W5Q3_SPOFR</name>
<protein>
    <submittedName>
        <fullName evidence="3">SFRICE_028342</fullName>
    </submittedName>
</protein>
<dbReference type="EMBL" id="ODYU01006514">
    <property type="protein sequence ID" value="SOQ48425.1"/>
    <property type="molecule type" value="Genomic_DNA"/>
</dbReference>
<reference evidence="3" key="1">
    <citation type="submission" date="2016-07" db="EMBL/GenBank/DDBJ databases">
        <authorList>
            <person name="Bretaudeau A."/>
        </authorList>
    </citation>
    <scope>NUCLEOTIDE SEQUENCE</scope>
    <source>
        <strain evidence="3">Rice</strain>
        <tissue evidence="3">Whole body</tissue>
    </source>
</reference>
<keyword evidence="2" id="KW-1133">Transmembrane helix</keyword>
<evidence type="ECO:0000256" key="1">
    <source>
        <dbReference type="SAM" id="MobiDB-lite"/>
    </source>
</evidence>